<protein>
    <submittedName>
        <fullName evidence="1">Uncharacterized protein</fullName>
    </submittedName>
</protein>
<comment type="caution">
    <text evidence="1">The sequence shown here is derived from an EMBL/GenBank/DDBJ whole genome shotgun (WGS) entry which is preliminary data.</text>
</comment>
<accession>A0A8B6GI96</accession>
<dbReference type="AlphaFoldDB" id="A0A8B6GI96"/>
<dbReference type="Proteomes" id="UP000596742">
    <property type="component" value="Unassembled WGS sequence"/>
</dbReference>
<sequence>MYNLVKFLLPLVGRKTKLNSGEGKCFPFKKSPRGLLYLDLTTLNGSMKLNLGLDELDDLFTLRGHLESLTAYFPQPLSQPQEQVVPKENVAPVYALPPPPTPFMEELNKTNKDVVIIDLTKQDEHDEGNQERNCKKRKLIEISSDEENKKDDMIDLTKQDEHDEGNKKKYIANLEVNYERCHENFVEFRDRFSQYIASEKSHEKEIPEESDIVPIDSSLSSRFSFSSQSRFRSAKVKRLIAELKLRKLSEQCELELAQIDTKFRQQYCRGEAMWCIEDCVLLVSDEDFKRASAILYSRYGRPHVIARSFIEKLVYGAQIKASDIEGLSKLALDLEKYEITLSQLGFNSDIDNSENLRCIVKRLPMHMRTKLIDIAHSIGESGREPRFSDLAKFVDEKSRIASSMYGYDLLEKTIRTRLIIWFLQVNIIIMIQFRVRLLC</sequence>
<evidence type="ECO:0000313" key="2">
    <source>
        <dbReference type="Proteomes" id="UP000596742"/>
    </source>
</evidence>
<gene>
    <name evidence="1" type="ORF">MGAL_10B048978</name>
</gene>
<evidence type="ECO:0000313" key="1">
    <source>
        <dbReference type="EMBL" id="VDI64456.1"/>
    </source>
</evidence>
<organism evidence="1 2">
    <name type="scientific">Mytilus galloprovincialis</name>
    <name type="common">Mediterranean mussel</name>
    <dbReference type="NCBI Taxonomy" id="29158"/>
    <lineage>
        <taxon>Eukaryota</taxon>
        <taxon>Metazoa</taxon>
        <taxon>Spiralia</taxon>
        <taxon>Lophotrochozoa</taxon>
        <taxon>Mollusca</taxon>
        <taxon>Bivalvia</taxon>
        <taxon>Autobranchia</taxon>
        <taxon>Pteriomorphia</taxon>
        <taxon>Mytilida</taxon>
        <taxon>Mytiloidea</taxon>
        <taxon>Mytilidae</taxon>
        <taxon>Mytilinae</taxon>
        <taxon>Mytilus</taxon>
    </lineage>
</organism>
<reference evidence="1" key="1">
    <citation type="submission" date="2018-11" db="EMBL/GenBank/DDBJ databases">
        <authorList>
            <person name="Alioto T."/>
            <person name="Alioto T."/>
        </authorList>
    </citation>
    <scope>NUCLEOTIDE SEQUENCE</scope>
</reference>
<dbReference type="EMBL" id="UYJE01008505">
    <property type="protein sequence ID" value="VDI64456.1"/>
    <property type="molecule type" value="Genomic_DNA"/>
</dbReference>
<keyword evidence="2" id="KW-1185">Reference proteome</keyword>
<dbReference type="PANTHER" id="PTHR47331">
    <property type="entry name" value="PHD-TYPE DOMAIN-CONTAINING PROTEIN"/>
    <property type="match status" value="1"/>
</dbReference>
<name>A0A8B6GI96_MYTGA</name>
<dbReference type="OrthoDB" id="6283219at2759"/>
<proteinExistence type="predicted"/>